<accession>A0A5C6CMY5</accession>
<dbReference type="EMBL" id="SJPT01000002">
    <property type="protein sequence ID" value="TWU24844.1"/>
    <property type="molecule type" value="Genomic_DNA"/>
</dbReference>
<feature type="transmembrane region" description="Helical" evidence="5">
    <location>
        <begin position="193"/>
        <end position="212"/>
    </location>
</feature>
<comment type="caution">
    <text evidence="6">The sequence shown here is derived from an EMBL/GenBank/DDBJ whole genome shotgun (WGS) entry which is preliminary data.</text>
</comment>
<feature type="transmembrane region" description="Helical" evidence="5">
    <location>
        <begin position="125"/>
        <end position="147"/>
    </location>
</feature>
<keyword evidence="7" id="KW-1185">Reference proteome</keyword>
<dbReference type="InterPro" id="IPR007318">
    <property type="entry name" value="Phopholipid_MeTrfase"/>
</dbReference>
<organism evidence="6 7">
    <name type="scientific">Novipirellula galeiformis</name>
    <dbReference type="NCBI Taxonomy" id="2528004"/>
    <lineage>
        <taxon>Bacteria</taxon>
        <taxon>Pseudomonadati</taxon>
        <taxon>Planctomycetota</taxon>
        <taxon>Planctomycetia</taxon>
        <taxon>Pirellulales</taxon>
        <taxon>Pirellulaceae</taxon>
        <taxon>Novipirellula</taxon>
    </lineage>
</organism>
<evidence type="ECO:0000256" key="3">
    <source>
        <dbReference type="ARBA" id="ARBA00022989"/>
    </source>
</evidence>
<evidence type="ECO:0000256" key="5">
    <source>
        <dbReference type="SAM" id="Phobius"/>
    </source>
</evidence>
<proteinExistence type="predicted"/>
<evidence type="ECO:0000313" key="6">
    <source>
        <dbReference type="EMBL" id="TWU24844.1"/>
    </source>
</evidence>
<protein>
    <recommendedName>
        <fullName evidence="8">Isoprenylcysteine carboxyl methyltransferase (ICMT) family protein</fullName>
    </recommendedName>
</protein>
<name>A0A5C6CMY5_9BACT</name>
<dbReference type="Proteomes" id="UP000316304">
    <property type="component" value="Unassembled WGS sequence"/>
</dbReference>
<feature type="transmembrane region" description="Helical" evidence="5">
    <location>
        <begin position="153"/>
        <end position="172"/>
    </location>
</feature>
<dbReference type="Pfam" id="PF04191">
    <property type="entry name" value="PEMT"/>
    <property type="match status" value="1"/>
</dbReference>
<feature type="transmembrane region" description="Helical" evidence="5">
    <location>
        <begin position="96"/>
        <end position="118"/>
    </location>
</feature>
<dbReference type="AlphaFoldDB" id="A0A5C6CMY5"/>
<dbReference type="GO" id="GO:0012505">
    <property type="term" value="C:endomembrane system"/>
    <property type="evidence" value="ECO:0007669"/>
    <property type="project" value="UniProtKB-SubCell"/>
</dbReference>
<evidence type="ECO:0000256" key="1">
    <source>
        <dbReference type="ARBA" id="ARBA00004127"/>
    </source>
</evidence>
<feature type="transmembrane region" description="Helical" evidence="5">
    <location>
        <begin position="57"/>
        <end position="76"/>
    </location>
</feature>
<comment type="subcellular location">
    <subcellularLocation>
        <location evidence="1">Endomembrane system</location>
        <topology evidence="1">Multi-pass membrane protein</topology>
    </subcellularLocation>
</comment>
<keyword evidence="3 5" id="KW-1133">Transmembrane helix</keyword>
<dbReference type="Gene3D" id="1.20.120.1630">
    <property type="match status" value="1"/>
</dbReference>
<gene>
    <name evidence="6" type="ORF">Pla52o_11350</name>
</gene>
<keyword evidence="2 5" id="KW-0812">Transmembrane</keyword>
<keyword evidence="4 5" id="KW-0472">Membrane</keyword>
<feature type="transmembrane region" description="Helical" evidence="5">
    <location>
        <begin position="232"/>
        <end position="257"/>
    </location>
</feature>
<evidence type="ECO:0000313" key="7">
    <source>
        <dbReference type="Proteomes" id="UP000316304"/>
    </source>
</evidence>
<feature type="transmembrane region" description="Helical" evidence="5">
    <location>
        <begin position="298"/>
        <end position="319"/>
    </location>
</feature>
<evidence type="ECO:0000256" key="4">
    <source>
        <dbReference type="ARBA" id="ARBA00023136"/>
    </source>
</evidence>
<evidence type="ECO:0008006" key="8">
    <source>
        <dbReference type="Google" id="ProtNLM"/>
    </source>
</evidence>
<evidence type="ECO:0000256" key="2">
    <source>
        <dbReference type="ARBA" id="ARBA00022692"/>
    </source>
</evidence>
<sequence>MSDTIVRSHHLFLRHDLSSDGVDQRLRLVSGHSFDFFSALENKLAVKMDGMNARHIIAVYLVVQAVGTAAWWGLLLSMPASVKWFQPEAWPNNALLGFWLGDSLLLVGGSIATAIVVVKRTSWAAVAVWSLAAAVWYPALYCIGVSLLTDEAWIAAAMMVSMAGLTLAMATIHGNAAQSPATIRVTTMSKTTALCWTFAQTLLFWSLFLWILPKGIVELEDRMGLPAFTHSGQSAFSLVLFAFASAIGAWSGIAMAIHGDGTPLPTATASKLVVVGPYRFVRNPMALAGIMQGVAAGWYFGSYTVIGYALAGACVWHWFVRPVEESDLRARFGDNYGQYKLDVRLWVPTIPSPRGSEVNA</sequence>
<reference evidence="6 7" key="1">
    <citation type="submission" date="2019-02" db="EMBL/GenBank/DDBJ databases">
        <title>Deep-cultivation of Planctomycetes and their phenomic and genomic characterization uncovers novel biology.</title>
        <authorList>
            <person name="Wiegand S."/>
            <person name="Jogler M."/>
            <person name="Boedeker C."/>
            <person name="Pinto D."/>
            <person name="Vollmers J."/>
            <person name="Rivas-Marin E."/>
            <person name="Kohn T."/>
            <person name="Peeters S.H."/>
            <person name="Heuer A."/>
            <person name="Rast P."/>
            <person name="Oberbeckmann S."/>
            <person name="Bunk B."/>
            <person name="Jeske O."/>
            <person name="Meyerdierks A."/>
            <person name="Storesund J.E."/>
            <person name="Kallscheuer N."/>
            <person name="Luecker S."/>
            <person name="Lage O.M."/>
            <person name="Pohl T."/>
            <person name="Merkel B.J."/>
            <person name="Hornburger P."/>
            <person name="Mueller R.-W."/>
            <person name="Bruemmer F."/>
            <person name="Labrenz M."/>
            <person name="Spormann A.M."/>
            <person name="Op Den Camp H."/>
            <person name="Overmann J."/>
            <person name="Amann R."/>
            <person name="Jetten M.S.M."/>
            <person name="Mascher T."/>
            <person name="Medema M.H."/>
            <person name="Devos D.P."/>
            <person name="Kaster A.-K."/>
            <person name="Ovreas L."/>
            <person name="Rohde M."/>
            <person name="Galperin M.Y."/>
            <person name="Jogler C."/>
        </authorList>
    </citation>
    <scope>NUCLEOTIDE SEQUENCE [LARGE SCALE GENOMIC DNA]</scope>
    <source>
        <strain evidence="6 7">Pla52o</strain>
    </source>
</reference>